<reference evidence="1 2" key="1">
    <citation type="submission" date="2019-09" db="EMBL/GenBank/DDBJ databases">
        <title>Pimelobacter sp. isolated from Paulinella.</title>
        <authorList>
            <person name="Jeong S.E."/>
        </authorList>
    </citation>
    <scope>NUCLEOTIDE SEQUENCE [LARGE SCALE GENOMIC DNA]</scope>
    <source>
        <strain evidence="1 2">Pch-N</strain>
    </source>
</reference>
<dbReference type="AlphaFoldDB" id="A0A7J5DZQ1"/>
<dbReference type="InterPro" id="IPR009200">
    <property type="entry name" value="DUF1269_membrane"/>
</dbReference>
<gene>
    <name evidence="1" type="ORF">F9L07_06155</name>
</gene>
<dbReference type="RefSeq" id="WP_151578952.1">
    <property type="nucleotide sequence ID" value="NZ_WBVM01000001.1"/>
</dbReference>
<evidence type="ECO:0000313" key="2">
    <source>
        <dbReference type="Proteomes" id="UP000449906"/>
    </source>
</evidence>
<comment type="caution">
    <text evidence="1">The sequence shown here is derived from an EMBL/GenBank/DDBJ whole genome shotgun (WGS) entry which is preliminary data.</text>
</comment>
<name>A0A7J5DZQ1_NOCSI</name>
<evidence type="ECO:0000313" key="1">
    <source>
        <dbReference type="EMBL" id="KAB2811470.1"/>
    </source>
</evidence>
<accession>A0A7J5DZQ1</accession>
<proteinExistence type="predicted"/>
<organism evidence="1 2">
    <name type="scientific">Nocardioides simplex</name>
    <name type="common">Arthrobacter simplex</name>
    <dbReference type="NCBI Taxonomy" id="2045"/>
    <lineage>
        <taxon>Bacteria</taxon>
        <taxon>Bacillati</taxon>
        <taxon>Actinomycetota</taxon>
        <taxon>Actinomycetes</taxon>
        <taxon>Propionibacteriales</taxon>
        <taxon>Nocardioidaceae</taxon>
        <taxon>Pimelobacter</taxon>
    </lineage>
</organism>
<dbReference type="EMBL" id="WBVM01000001">
    <property type="protein sequence ID" value="KAB2811470.1"/>
    <property type="molecule type" value="Genomic_DNA"/>
</dbReference>
<dbReference type="Pfam" id="PF06897">
    <property type="entry name" value="DUF1269"/>
    <property type="match status" value="1"/>
</dbReference>
<protein>
    <submittedName>
        <fullName evidence="1">DUF1269 domain-containing protein</fullName>
    </submittedName>
</protein>
<dbReference type="Proteomes" id="UP000449906">
    <property type="component" value="Unassembled WGS sequence"/>
</dbReference>
<sequence>MPVTQRGSSPSERWRAAPSLTIWVYDSPLGGAAGEVRFKELVRRGAVVVIEAVAVTWVRGSHRPHVGHLRRRSPAPGTSVLCSLVSLLADSGPDSGHRISALASRLTGTGIDHQMLADARRVFAPGTSALLVLASDVDLDVVRPIVEHGRARRGVVMVHADLTPAAVETLRDELLSHIGEM</sequence>